<feature type="coiled-coil region" evidence="1">
    <location>
        <begin position="129"/>
        <end position="156"/>
    </location>
</feature>
<gene>
    <name evidence="3" type="ORF">MNB_SM-3-1420</name>
</gene>
<reference evidence="3" key="1">
    <citation type="submission" date="2016-10" db="EMBL/GenBank/DDBJ databases">
        <authorList>
            <person name="de Groot N.N."/>
        </authorList>
    </citation>
    <scope>NUCLEOTIDE SEQUENCE</scope>
</reference>
<evidence type="ECO:0000313" key="3">
    <source>
        <dbReference type="EMBL" id="SFV74705.1"/>
    </source>
</evidence>
<keyword evidence="3" id="KW-0378">Hydrolase</keyword>
<dbReference type="InterPro" id="IPR000189">
    <property type="entry name" value="Transglyc_AS"/>
</dbReference>
<dbReference type="EMBL" id="FPHP01000003">
    <property type="protein sequence ID" value="SFV74705.1"/>
    <property type="molecule type" value="Genomic_DNA"/>
</dbReference>
<dbReference type="InterPro" id="IPR023346">
    <property type="entry name" value="Lysozyme-like_dom_sf"/>
</dbReference>
<dbReference type="GO" id="GO:0016798">
    <property type="term" value="F:hydrolase activity, acting on glycosyl bonds"/>
    <property type="evidence" value="ECO:0007669"/>
    <property type="project" value="UniProtKB-KW"/>
</dbReference>
<proteinExistence type="predicted"/>
<evidence type="ECO:0000259" key="2">
    <source>
        <dbReference type="Pfam" id="PF01464"/>
    </source>
</evidence>
<dbReference type="GO" id="GO:0000270">
    <property type="term" value="P:peptidoglycan metabolic process"/>
    <property type="evidence" value="ECO:0007669"/>
    <property type="project" value="InterPro"/>
</dbReference>
<dbReference type="GO" id="GO:0016020">
    <property type="term" value="C:membrane"/>
    <property type="evidence" value="ECO:0007669"/>
    <property type="project" value="InterPro"/>
</dbReference>
<name>A0A1W1D221_9ZZZZ</name>
<dbReference type="GO" id="GO:0008933">
    <property type="term" value="F:peptidoglycan lytic transglycosylase activity"/>
    <property type="evidence" value="ECO:0007669"/>
    <property type="project" value="InterPro"/>
</dbReference>
<feature type="domain" description="Transglycosylase SLT" evidence="2">
    <location>
        <begin position="226"/>
        <end position="347"/>
    </location>
</feature>
<organism evidence="3">
    <name type="scientific">hydrothermal vent metagenome</name>
    <dbReference type="NCBI Taxonomy" id="652676"/>
    <lineage>
        <taxon>unclassified sequences</taxon>
        <taxon>metagenomes</taxon>
        <taxon>ecological metagenomes</taxon>
    </lineage>
</organism>
<dbReference type="Pfam" id="PF01464">
    <property type="entry name" value="SLT"/>
    <property type="match status" value="1"/>
</dbReference>
<dbReference type="AlphaFoldDB" id="A0A1W1D221"/>
<keyword evidence="1" id="KW-0175">Coiled coil</keyword>
<evidence type="ECO:0000256" key="1">
    <source>
        <dbReference type="SAM" id="Coils"/>
    </source>
</evidence>
<accession>A0A1W1D221</accession>
<dbReference type="CDD" id="cd16893">
    <property type="entry name" value="LT_MltC_MltE"/>
    <property type="match status" value="1"/>
</dbReference>
<keyword evidence="3" id="KW-0326">Glycosidase</keyword>
<dbReference type="SUPFAM" id="SSF53955">
    <property type="entry name" value="Lysozyme-like"/>
    <property type="match status" value="1"/>
</dbReference>
<dbReference type="InterPro" id="IPR008258">
    <property type="entry name" value="Transglycosylase_SLT_dom_1"/>
</dbReference>
<dbReference type="PROSITE" id="PS00922">
    <property type="entry name" value="TRANSGLYCOSYLASE"/>
    <property type="match status" value="1"/>
</dbReference>
<protein>
    <submittedName>
        <fullName evidence="3">Membrane-bound lytic murein transglycosylase C</fullName>
        <ecNumber evidence="3">3.2.1.-</ecNumber>
    </submittedName>
</protein>
<dbReference type="Gene3D" id="1.10.530.10">
    <property type="match status" value="1"/>
</dbReference>
<dbReference type="PANTHER" id="PTHR37423">
    <property type="entry name" value="SOLUBLE LYTIC MUREIN TRANSGLYCOSYLASE-RELATED"/>
    <property type="match status" value="1"/>
</dbReference>
<dbReference type="PANTHER" id="PTHR37423:SF2">
    <property type="entry name" value="MEMBRANE-BOUND LYTIC MUREIN TRANSGLYCOSYLASE C"/>
    <property type="match status" value="1"/>
</dbReference>
<sequence length="396" mass="46396">MFKKISLSLLFVSLLEAQNFQAFLQQRESGFLQEQKDFQIYKAKEQKLFDSYVKEQNKAFNEYKKELQKYWKKPLLTDKKRLVSYSKDKKSRTIIDFKKQQLKIQVIAKDKSKANQKMKLALAKAVVYNTKDFEQNDDLEQKLKQIEKKKGFVMAKADSTPVLAPIIFKKKPKKKEVYLYVNKTIKTTPIKQQKSKKIKGKKVYTLTINLPKDTTYKRSINYYKEVKKASQKEQLPASLIFAIMHSESSFNPLARSYVPAFGLMQIVPKTAGIDAYYYLYKQKRLVGSSYLYNAQNNIKMGSAYLHIIYYSYLKEIKNPQSRLYCTIAAYNTGAGNVARAFVHSTNRHRASLVINQLTPQEVYEKLMQNLTYDEPKVYLKRVSRRMSVYQKIYVNI</sequence>
<dbReference type="EC" id="3.2.1.-" evidence="3"/>